<dbReference type="Proteomes" id="UP000000379">
    <property type="component" value="Chromosome"/>
</dbReference>
<dbReference type="SUPFAM" id="SSF109604">
    <property type="entry name" value="HD-domain/PDEase-like"/>
    <property type="match status" value="1"/>
</dbReference>
<evidence type="ECO:0000259" key="3">
    <source>
        <dbReference type="SMART" id="SM00471"/>
    </source>
</evidence>
<feature type="domain" description="HD/PDEase" evidence="3">
    <location>
        <begin position="428"/>
        <end position="583"/>
    </location>
</feature>
<dbReference type="eggNOG" id="COG1480">
    <property type="taxonomic scope" value="Bacteria"/>
</dbReference>
<dbReference type="CDD" id="cd00077">
    <property type="entry name" value="HDc"/>
    <property type="match status" value="1"/>
</dbReference>
<dbReference type="PANTHER" id="PTHR36442">
    <property type="entry name" value="CYCLIC-DI-AMP PHOSPHODIESTERASE PGPH"/>
    <property type="match status" value="1"/>
</dbReference>
<sequence length="657" mass="71048">MTATSAPKAPRRPRRDLPPRRLFWSALLFAATLAGLLYSVYGSSPAPALRVGDPSPQTFRAPFDLVAVDRVATERARSAARAQIGVLYSTSPERQRLVLSELAAAELPERVRRFLTEAYSHPDGVSEAELPNLIREAAALAGDGEAVAATLQRLLISTTEPSARLTEAARAAAAESVEPVMRVLEAGDVIVRRGDPLTDDALRVLEAAGLYTPRSDRLEQSLVLALVCALLALFLTLPLLHFYRSLRARLTVGQLAFLVLLWALGLVLQRLAFLASPYLLFIAFLPLLVAVLTSERAAFVLAVWLAVITALLSPSDTPFHPLAALTGGTTAALFARTFHARPALLITGLLSGAVAAVTFALGSALVGGLGNLGALGALAWLLGGGVLAGMLALAALPLAESNLGFLTEFRLLELTSPSNPLLQKLLLEAPGTYQHSLIISNLVAQAVANIGGDPLLARVGALYHDVGKLRRPQFFTENQFAGENPHDRISPHLSYLIITSHVRDGVELLREYGLPAALEPFVTEHHGTTVLAYFYKRALESSERVDELNFRYAGPRPQSRETAVLMLADAVESASRSLAEPTQGSVRAMIDRLIEQRLQDDQLAQSPLNFHDLEVIASTFERLLTAVLHRRVSYPSGEELDRLKRDRDSRRASVPLP</sequence>
<dbReference type="InterPro" id="IPR052722">
    <property type="entry name" value="PgpH_phosphodiesterase"/>
</dbReference>
<feature type="transmembrane region" description="Helical" evidence="2">
    <location>
        <begin position="250"/>
        <end position="268"/>
    </location>
</feature>
<dbReference type="InterPro" id="IPR006675">
    <property type="entry name" value="HDIG_dom"/>
</dbReference>
<evidence type="ECO:0000313" key="5">
    <source>
        <dbReference type="Proteomes" id="UP000000379"/>
    </source>
</evidence>
<feature type="transmembrane region" description="Helical" evidence="2">
    <location>
        <begin position="343"/>
        <end position="366"/>
    </location>
</feature>
<feature type="region of interest" description="Disordered" evidence="1">
    <location>
        <begin position="638"/>
        <end position="657"/>
    </location>
</feature>
<feature type="transmembrane region" description="Helical" evidence="2">
    <location>
        <begin position="372"/>
        <end position="396"/>
    </location>
</feature>
<keyword evidence="2" id="KW-1133">Transmembrane helix</keyword>
<feature type="transmembrane region" description="Helical" evidence="2">
    <location>
        <begin position="222"/>
        <end position="243"/>
    </location>
</feature>
<dbReference type="Pfam" id="PF01966">
    <property type="entry name" value="HD"/>
    <property type="match status" value="1"/>
</dbReference>
<evidence type="ECO:0000256" key="1">
    <source>
        <dbReference type="SAM" id="MobiDB-lite"/>
    </source>
</evidence>
<dbReference type="KEGG" id="tra:Trad_0444"/>
<feature type="compositionally biased region" description="Basic and acidic residues" evidence="1">
    <location>
        <begin position="639"/>
        <end position="651"/>
    </location>
</feature>
<dbReference type="RefSeq" id="WP_013176961.1">
    <property type="nucleotide sequence ID" value="NC_014221.1"/>
</dbReference>
<dbReference type="InterPro" id="IPR006674">
    <property type="entry name" value="HD_domain"/>
</dbReference>
<keyword evidence="5" id="KW-1185">Reference proteome</keyword>
<dbReference type="InterPro" id="IPR003607">
    <property type="entry name" value="HD/PDEase_dom"/>
</dbReference>
<organism evidence="4 5">
    <name type="scientific">Truepera radiovictrix (strain DSM 17093 / CIP 108686 / LMG 22925 / RQ-24)</name>
    <dbReference type="NCBI Taxonomy" id="649638"/>
    <lineage>
        <taxon>Bacteria</taxon>
        <taxon>Thermotogati</taxon>
        <taxon>Deinococcota</taxon>
        <taxon>Deinococci</taxon>
        <taxon>Trueperales</taxon>
        <taxon>Trueperaceae</taxon>
        <taxon>Truepera</taxon>
    </lineage>
</organism>
<dbReference type="EMBL" id="CP002049">
    <property type="protein sequence ID" value="ADI13581.1"/>
    <property type="molecule type" value="Genomic_DNA"/>
</dbReference>
<proteinExistence type="predicted"/>
<keyword evidence="2" id="KW-0812">Transmembrane</keyword>
<dbReference type="InterPro" id="IPR011621">
    <property type="entry name" value="Metal-dep_PHydrolase_7TM_intra"/>
</dbReference>
<dbReference type="NCBIfam" id="TIGR00277">
    <property type="entry name" value="HDIG"/>
    <property type="match status" value="1"/>
</dbReference>
<dbReference type="InterPro" id="IPR011624">
    <property type="entry name" value="Metal-dep_PHydrolase_7TM_extra"/>
</dbReference>
<dbReference type="Gene3D" id="1.10.3210.10">
    <property type="entry name" value="Hypothetical protein af1432"/>
    <property type="match status" value="1"/>
</dbReference>
<dbReference type="HOGENOM" id="CLU_015767_1_2_0"/>
<dbReference type="STRING" id="649638.Trad_0444"/>
<name>D7CS49_TRURR</name>
<dbReference type="SMART" id="SM00471">
    <property type="entry name" value="HDc"/>
    <property type="match status" value="1"/>
</dbReference>
<reference evidence="4 5" key="2">
    <citation type="journal article" date="2011" name="Stand. Genomic Sci.">
        <title>Complete genome sequence of Truepera radiovictrix type strain (RQ-24).</title>
        <authorList>
            <person name="Ivanova N."/>
            <person name="Rohde C."/>
            <person name="Munk C."/>
            <person name="Nolan M."/>
            <person name="Lucas S."/>
            <person name="Del Rio T.G."/>
            <person name="Tice H."/>
            <person name="Deshpande S."/>
            <person name="Cheng J.F."/>
            <person name="Tapia R."/>
            <person name="Han C."/>
            <person name="Goodwin L."/>
            <person name="Pitluck S."/>
            <person name="Liolios K."/>
            <person name="Mavromatis K."/>
            <person name="Mikhailova N."/>
            <person name="Pati A."/>
            <person name="Chen A."/>
            <person name="Palaniappan K."/>
            <person name="Land M."/>
            <person name="Hauser L."/>
            <person name="Chang Y.J."/>
            <person name="Jeffries C.D."/>
            <person name="Brambilla E."/>
            <person name="Rohde M."/>
            <person name="Goker M."/>
            <person name="Tindall B.J."/>
            <person name="Woyke T."/>
            <person name="Bristow J."/>
            <person name="Eisen J.A."/>
            <person name="Markowitz V."/>
            <person name="Hugenholtz P."/>
            <person name="Kyrpides N.C."/>
            <person name="Klenk H.P."/>
            <person name="Lapidus A."/>
        </authorList>
    </citation>
    <scope>NUCLEOTIDE SEQUENCE [LARGE SCALE GENOMIC DNA]</scope>
    <source>
        <strain evidence="5">DSM 17093 / CIP 108686 / LMG 22925 / RQ-24</strain>
    </source>
</reference>
<accession>D7CS49</accession>
<feature type="transmembrane region" description="Helical" evidence="2">
    <location>
        <begin position="297"/>
        <end position="313"/>
    </location>
</feature>
<evidence type="ECO:0000256" key="2">
    <source>
        <dbReference type="SAM" id="Phobius"/>
    </source>
</evidence>
<dbReference type="OrthoDB" id="9806952at2"/>
<keyword evidence="2" id="KW-0472">Membrane</keyword>
<protein>
    <submittedName>
        <fullName evidence="4">Metal dependent phosphohydrolase</fullName>
    </submittedName>
</protein>
<dbReference type="Pfam" id="PF07698">
    <property type="entry name" value="7TM-7TMR_HD"/>
    <property type="match status" value="1"/>
</dbReference>
<gene>
    <name evidence="4" type="ordered locus">Trad_0444</name>
</gene>
<feature type="transmembrane region" description="Helical" evidence="2">
    <location>
        <begin position="274"/>
        <end position="292"/>
    </location>
</feature>
<dbReference type="Pfam" id="PF07697">
    <property type="entry name" value="7TMR-HDED"/>
    <property type="match status" value="2"/>
</dbReference>
<evidence type="ECO:0000313" key="4">
    <source>
        <dbReference type="EMBL" id="ADI13581.1"/>
    </source>
</evidence>
<dbReference type="AlphaFoldDB" id="D7CS49"/>
<reference evidence="5" key="1">
    <citation type="submission" date="2010-05" db="EMBL/GenBank/DDBJ databases">
        <title>The complete genome of Truepera radiovictris DSM 17093.</title>
        <authorList>
            <consortium name="US DOE Joint Genome Institute (JGI-PGF)"/>
            <person name="Lucas S."/>
            <person name="Copeland A."/>
            <person name="Lapidus A."/>
            <person name="Glavina del Rio T."/>
            <person name="Dalin E."/>
            <person name="Tice H."/>
            <person name="Bruce D."/>
            <person name="Goodwin L."/>
            <person name="Pitluck S."/>
            <person name="Kyrpides N."/>
            <person name="Mavromatis K."/>
            <person name="Ovchinnikova G."/>
            <person name="Munk A.C."/>
            <person name="Detter J.C."/>
            <person name="Han C."/>
            <person name="Tapia R."/>
            <person name="Land M."/>
            <person name="Hauser L."/>
            <person name="Markowitz V."/>
            <person name="Cheng J.-F."/>
            <person name="Hugenholtz P."/>
            <person name="Woyke T."/>
            <person name="Wu D."/>
            <person name="Tindall B."/>
            <person name="Pomrenke H.G."/>
            <person name="Brambilla E."/>
            <person name="Klenk H.-P."/>
            <person name="Eisen J.A."/>
        </authorList>
    </citation>
    <scope>NUCLEOTIDE SEQUENCE [LARGE SCALE GENOMIC DNA]</scope>
    <source>
        <strain evidence="5">DSM 17093 / CIP 108686 / LMG 22925 / RQ-24</strain>
    </source>
</reference>
<dbReference type="PANTHER" id="PTHR36442:SF1">
    <property type="entry name" value="CYCLIC-DI-AMP PHOSPHODIESTERASE PGPH"/>
    <property type="match status" value="1"/>
</dbReference>